<dbReference type="RefSeq" id="WP_132127813.1">
    <property type="nucleotide sequence ID" value="NZ_CP042432.1"/>
</dbReference>
<dbReference type="OrthoDB" id="1466667at2"/>
<keyword evidence="2" id="KW-0132">Cell division</keyword>
<keyword evidence="1" id="KW-1133">Transmembrane helix</keyword>
<accession>A0A4R3L0E1</accession>
<evidence type="ECO:0000313" key="3">
    <source>
        <dbReference type="Proteomes" id="UP000295807"/>
    </source>
</evidence>
<sequence length="261" mass="29258">MKGRTLLKVFGAILLAAGLAVLMGFVHKKQAKVMCKSMEIVIPGEKFLVTREEIKALVNQADSSILWYPINYARLRSLEKAIRESPYVEDASVYADVDGVLKIEVVQREPLVRIINEHNDHFYVDAKGNKMPLSANYTPRVLVASGNIPESSGSGGDTLETGLAEDILTLARFISKDEFWKAQIGQVYVNQESEIELIPRVGNHRILLGNADNLEAKLEKLLIFYRKAMPRVGWDTYEVINLKYENQIVATRPEADSQGPQ</sequence>
<name>A0A4R3L0E1_9SPHI</name>
<proteinExistence type="predicted"/>
<dbReference type="Proteomes" id="UP000295807">
    <property type="component" value="Unassembled WGS sequence"/>
</dbReference>
<keyword evidence="1" id="KW-0472">Membrane</keyword>
<evidence type="ECO:0000256" key="1">
    <source>
        <dbReference type="SAM" id="Phobius"/>
    </source>
</evidence>
<dbReference type="GO" id="GO:0051301">
    <property type="term" value="P:cell division"/>
    <property type="evidence" value="ECO:0007669"/>
    <property type="project" value="UniProtKB-KW"/>
</dbReference>
<comment type="caution">
    <text evidence="2">The sequence shown here is derived from an EMBL/GenBank/DDBJ whole genome shotgun (WGS) entry which is preliminary data.</text>
</comment>
<dbReference type="EMBL" id="SMAD01000001">
    <property type="protein sequence ID" value="TCS90380.1"/>
    <property type="molecule type" value="Genomic_DNA"/>
</dbReference>
<keyword evidence="1" id="KW-0812">Transmembrane</keyword>
<keyword evidence="2" id="KW-0131">Cell cycle</keyword>
<feature type="transmembrane region" description="Helical" evidence="1">
    <location>
        <begin position="6"/>
        <end position="26"/>
    </location>
</feature>
<keyword evidence="3" id="KW-1185">Reference proteome</keyword>
<gene>
    <name evidence="2" type="ORF">EDD80_101580</name>
</gene>
<reference evidence="2 3" key="1">
    <citation type="submission" date="2019-03" db="EMBL/GenBank/DDBJ databases">
        <title>Genomic Encyclopedia of Type Strains, Phase IV (KMG-IV): sequencing the most valuable type-strain genomes for metagenomic binning, comparative biology and taxonomic classification.</title>
        <authorList>
            <person name="Goeker M."/>
        </authorList>
    </citation>
    <scope>NUCLEOTIDE SEQUENCE [LARGE SCALE GENOMIC DNA]</scope>
    <source>
        <strain evidence="2 3">DSM 21100</strain>
    </source>
</reference>
<dbReference type="AlphaFoldDB" id="A0A4R3L0E1"/>
<evidence type="ECO:0000313" key="2">
    <source>
        <dbReference type="EMBL" id="TCS90380.1"/>
    </source>
</evidence>
<protein>
    <submittedName>
        <fullName evidence="2">Cell division protein FtsQ</fullName>
    </submittedName>
</protein>
<organism evidence="2 3">
    <name type="scientific">Anseongella ginsenosidimutans</name>
    <dbReference type="NCBI Taxonomy" id="496056"/>
    <lineage>
        <taxon>Bacteria</taxon>
        <taxon>Pseudomonadati</taxon>
        <taxon>Bacteroidota</taxon>
        <taxon>Sphingobacteriia</taxon>
        <taxon>Sphingobacteriales</taxon>
        <taxon>Sphingobacteriaceae</taxon>
        <taxon>Anseongella</taxon>
    </lineage>
</organism>